<evidence type="ECO:0000313" key="3">
    <source>
        <dbReference type="EMBL" id="KAK5778969.1"/>
    </source>
</evidence>
<gene>
    <name evidence="3" type="ORF">RI543_003588</name>
</gene>
<feature type="compositionally biased region" description="Basic and acidic residues" evidence="1">
    <location>
        <begin position="239"/>
        <end position="253"/>
    </location>
</feature>
<feature type="compositionally biased region" description="Low complexity" evidence="1">
    <location>
        <begin position="447"/>
        <end position="458"/>
    </location>
</feature>
<feature type="compositionally biased region" description="Basic residues" evidence="1">
    <location>
        <begin position="184"/>
        <end position="195"/>
    </location>
</feature>
<dbReference type="AlphaFoldDB" id="A0AAN7W0T5"/>
<evidence type="ECO:0000259" key="2">
    <source>
        <dbReference type="Pfam" id="PF10453"/>
    </source>
</evidence>
<keyword evidence="4" id="KW-1185">Reference proteome</keyword>
<accession>A0AAN7W0T5</accession>
<name>A0AAN7W0T5_9SACH</name>
<feature type="compositionally biased region" description="Polar residues" evidence="1">
    <location>
        <begin position="203"/>
        <end position="218"/>
    </location>
</feature>
<dbReference type="EMBL" id="JAWIZZ010000048">
    <property type="protein sequence ID" value="KAK5778969.1"/>
    <property type="molecule type" value="Genomic_DNA"/>
</dbReference>
<dbReference type="Pfam" id="PF10453">
    <property type="entry name" value="NUFIP1"/>
    <property type="match status" value="1"/>
</dbReference>
<sequence>MNNNNNGNLHGVPRPSFSGTIGLDKGGGNNNKNSSSSSNDVRNNVKKHELLNDKYIVEQESKRQRYAETNMFGYYNYDNSNNINDNNGVNYRQFYGQPNSFYNQPYMYSTMNQGYQYFANNYGQSYYEGYLNSMDSVQHQNYITYNQQINSYHSDNYTVAPSNSINLISYKDIYSKEIVQEVKNKKKSKKNKLNKNKSNSSNDSQVLSVRNMTSQGIQKQPIKKKMDAKGVESFEEETSDAKDDMLKVKNRLEEDYDNSDSSNEDFSEEDVINDKTEDEGANTYSDKVNSTTIPIPGTSITLVTDEDIAKWREERKKMWLLKISNRKEQHMEAMGIKKEDLNNMGSILRESKKERQFIQNIQSQVNRFNPKVNLNLKFVQKEMLQDNTKLLSFIKELGDSGLLEYELTEKEKKVLFGNNQDENNKQNSHKNVGNKKVDKIKYKKAFNNNNRNGPIGDNNIKKSYKEYKK</sequence>
<dbReference type="InterPro" id="IPR019496">
    <property type="entry name" value="NUFIP1_cons_dom"/>
</dbReference>
<feature type="region of interest" description="Disordered" evidence="1">
    <location>
        <begin position="416"/>
        <end position="469"/>
    </location>
</feature>
<feature type="compositionally biased region" description="Basic and acidic residues" evidence="1">
    <location>
        <begin position="459"/>
        <end position="469"/>
    </location>
</feature>
<comment type="caution">
    <text evidence="3">The sequence shown here is derived from an EMBL/GenBank/DDBJ whole genome shotgun (WGS) entry which is preliminary data.</text>
</comment>
<protein>
    <recommendedName>
        <fullName evidence="2">FMR1-interacting protein 1 conserved domain-containing protein</fullName>
    </recommendedName>
</protein>
<evidence type="ECO:0000256" key="1">
    <source>
        <dbReference type="SAM" id="MobiDB-lite"/>
    </source>
</evidence>
<dbReference type="Proteomes" id="UP001306508">
    <property type="component" value="Unassembled WGS sequence"/>
</dbReference>
<feature type="compositionally biased region" description="Acidic residues" evidence="1">
    <location>
        <begin position="254"/>
        <end position="280"/>
    </location>
</feature>
<organism evidence="3 4">
    <name type="scientific">Arxiozyma heterogenica</name>
    <dbReference type="NCBI Taxonomy" id="278026"/>
    <lineage>
        <taxon>Eukaryota</taxon>
        <taxon>Fungi</taxon>
        <taxon>Dikarya</taxon>
        <taxon>Ascomycota</taxon>
        <taxon>Saccharomycotina</taxon>
        <taxon>Saccharomycetes</taxon>
        <taxon>Saccharomycetales</taxon>
        <taxon>Saccharomycetaceae</taxon>
        <taxon>Arxiozyma</taxon>
    </lineage>
</organism>
<evidence type="ECO:0000313" key="4">
    <source>
        <dbReference type="Proteomes" id="UP001306508"/>
    </source>
</evidence>
<dbReference type="Gene3D" id="6.10.250.1790">
    <property type="match status" value="1"/>
</dbReference>
<feature type="domain" description="FMR1-interacting protein 1 conserved" evidence="2">
    <location>
        <begin position="292"/>
        <end position="339"/>
    </location>
</feature>
<feature type="compositionally biased region" description="Polar residues" evidence="1">
    <location>
        <begin position="417"/>
        <end position="431"/>
    </location>
</feature>
<feature type="compositionally biased region" description="Low complexity" evidence="1">
    <location>
        <begin position="30"/>
        <end position="39"/>
    </location>
</feature>
<feature type="region of interest" description="Disordered" evidence="1">
    <location>
        <begin position="1"/>
        <end position="47"/>
    </location>
</feature>
<reference evidence="4" key="1">
    <citation type="submission" date="2023-07" db="EMBL/GenBank/DDBJ databases">
        <title>A draft genome of Kazachstania heterogenica Y-27499.</title>
        <authorList>
            <person name="Donic C."/>
            <person name="Kralova J.S."/>
            <person name="Fidel L."/>
            <person name="Ben-Dor S."/>
            <person name="Jung S."/>
        </authorList>
    </citation>
    <scope>NUCLEOTIDE SEQUENCE [LARGE SCALE GENOMIC DNA]</scope>
    <source>
        <strain evidence="4">Y27499</strain>
    </source>
</reference>
<feature type="region of interest" description="Disordered" evidence="1">
    <location>
        <begin position="184"/>
        <end position="290"/>
    </location>
</feature>
<proteinExistence type="predicted"/>